<comment type="caution">
    <text evidence="2">The sequence shown here is derived from an EMBL/GenBank/DDBJ whole genome shotgun (WGS) entry which is preliminary data.</text>
</comment>
<dbReference type="InterPro" id="IPR002686">
    <property type="entry name" value="Transposase_17"/>
</dbReference>
<reference evidence="2 3" key="1">
    <citation type="submission" date="2024-10" db="EMBL/GenBank/DDBJ databases">
        <authorList>
            <person name="Cho J.-C."/>
        </authorList>
    </citation>
    <scope>NUCLEOTIDE SEQUENCE [LARGE SCALE GENOMIC DNA]</scope>
    <source>
        <strain evidence="2 3">KCTC29696</strain>
    </source>
</reference>
<feature type="domain" description="Transposase IS200-like" evidence="1">
    <location>
        <begin position="14"/>
        <end position="131"/>
    </location>
</feature>
<dbReference type="NCBIfam" id="NF033573">
    <property type="entry name" value="transpos_IS200"/>
    <property type="match status" value="1"/>
</dbReference>
<accession>A0ABW7HWC6</accession>
<name>A0ABW7HWC6_9ACTN</name>
<dbReference type="Gene3D" id="3.30.70.1290">
    <property type="entry name" value="Transposase IS200-like"/>
    <property type="match status" value="1"/>
</dbReference>
<dbReference type="SMART" id="SM01321">
    <property type="entry name" value="Y1_Tnp"/>
    <property type="match status" value="1"/>
</dbReference>
<dbReference type="EMBL" id="JBIHMK010000071">
    <property type="protein sequence ID" value="MFH0250142.1"/>
    <property type="molecule type" value="Genomic_DNA"/>
</dbReference>
<dbReference type="Proteomes" id="UP001607069">
    <property type="component" value="Unassembled WGS sequence"/>
</dbReference>
<keyword evidence="3" id="KW-1185">Reference proteome</keyword>
<dbReference type="RefSeq" id="WP_279950516.1">
    <property type="nucleotide sequence ID" value="NZ_BAABEN010000020.1"/>
</dbReference>
<dbReference type="PANTHER" id="PTHR33360:SF2">
    <property type="entry name" value="TRANSPOSASE FOR INSERTION SEQUENCE ELEMENT IS200"/>
    <property type="match status" value="1"/>
</dbReference>
<dbReference type="Pfam" id="PF01797">
    <property type="entry name" value="Y1_Tnp"/>
    <property type="match status" value="1"/>
</dbReference>
<evidence type="ECO:0000259" key="1">
    <source>
        <dbReference type="SMART" id="SM01321"/>
    </source>
</evidence>
<organism evidence="2 3">
    <name type="scientific">Streptomyces chitinivorans</name>
    <dbReference type="NCBI Taxonomy" id="1257027"/>
    <lineage>
        <taxon>Bacteria</taxon>
        <taxon>Bacillati</taxon>
        <taxon>Actinomycetota</taxon>
        <taxon>Actinomycetes</taxon>
        <taxon>Kitasatosporales</taxon>
        <taxon>Streptomycetaceae</taxon>
        <taxon>Streptomyces</taxon>
    </lineage>
</organism>
<dbReference type="PANTHER" id="PTHR33360">
    <property type="entry name" value="TRANSPOSASE FOR INSERTION SEQUENCE ELEMENT IS200"/>
    <property type="match status" value="1"/>
</dbReference>
<proteinExistence type="predicted"/>
<protein>
    <submittedName>
        <fullName evidence="2">IS200/IS605 family transposase</fullName>
    </submittedName>
</protein>
<sequence length="142" mass="16261">MAVTRKVRRFSGGVYDLGLHVVWCPKYRRPVLEGRVAARLEELIRAKADERGWRIVALEVMPDHVHLFVQHDPKSSASYVANQFKGFTSRVLREEFPHLRSRMPTLWSSSYFAASAGAVSADTVEKYIDTQWERPRKKGDGS</sequence>
<dbReference type="InterPro" id="IPR036515">
    <property type="entry name" value="Transposase_17_sf"/>
</dbReference>
<evidence type="ECO:0000313" key="2">
    <source>
        <dbReference type="EMBL" id="MFH0250142.1"/>
    </source>
</evidence>
<evidence type="ECO:0000313" key="3">
    <source>
        <dbReference type="Proteomes" id="UP001607069"/>
    </source>
</evidence>
<gene>
    <name evidence="2" type="primary">tnpA</name>
    <name evidence="2" type="ORF">ACG5V6_18245</name>
</gene>
<dbReference type="SUPFAM" id="SSF143422">
    <property type="entry name" value="Transposase IS200-like"/>
    <property type="match status" value="1"/>
</dbReference>